<gene>
    <name evidence="2" type="ORF">AVEN_181194_1</name>
</gene>
<dbReference type="Pfam" id="PF20700">
    <property type="entry name" value="Mutator"/>
    <property type="match status" value="1"/>
</dbReference>
<evidence type="ECO:0000313" key="3">
    <source>
        <dbReference type="Proteomes" id="UP000499080"/>
    </source>
</evidence>
<accession>A0A4Y2TJR1</accession>
<proteinExistence type="predicted"/>
<dbReference type="AlphaFoldDB" id="A0A4Y2TJR1"/>
<evidence type="ECO:0000259" key="1">
    <source>
        <dbReference type="Pfam" id="PF20700"/>
    </source>
</evidence>
<organism evidence="2 3">
    <name type="scientific">Araneus ventricosus</name>
    <name type="common">Orbweaver spider</name>
    <name type="synonym">Epeira ventricosa</name>
    <dbReference type="NCBI Taxonomy" id="182803"/>
    <lineage>
        <taxon>Eukaryota</taxon>
        <taxon>Metazoa</taxon>
        <taxon>Ecdysozoa</taxon>
        <taxon>Arthropoda</taxon>
        <taxon>Chelicerata</taxon>
        <taxon>Arachnida</taxon>
        <taxon>Araneae</taxon>
        <taxon>Araneomorphae</taxon>
        <taxon>Entelegynae</taxon>
        <taxon>Araneoidea</taxon>
        <taxon>Araneidae</taxon>
        <taxon>Araneus</taxon>
    </lineage>
</organism>
<name>A0A4Y2TJR1_ARAVE</name>
<dbReference type="OrthoDB" id="6154036at2759"/>
<comment type="caution">
    <text evidence="2">The sequence shown here is derived from an EMBL/GenBank/DDBJ whole genome shotgun (WGS) entry which is preliminary data.</text>
</comment>
<dbReference type="EMBL" id="BGPR01029228">
    <property type="protein sequence ID" value="GBO00895.1"/>
    <property type="molecule type" value="Genomic_DNA"/>
</dbReference>
<dbReference type="Proteomes" id="UP000499080">
    <property type="component" value="Unassembled WGS sequence"/>
</dbReference>
<reference evidence="2 3" key="1">
    <citation type="journal article" date="2019" name="Sci. Rep.">
        <title>Orb-weaving spider Araneus ventricosus genome elucidates the spidroin gene catalogue.</title>
        <authorList>
            <person name="Kono N."/>
            <person name="Nakamura H."/>
            <person name="Ohtoshi R."/>
            <person name="Moran D.A.P."/>
            <person name="Shinohara A."/>
            <person name="Yoshida Y."/>
            <person name="Fujiwara M."/>
            <person name="Mori M."/>
            <person name="Tomita M."/>
            <person name="Arakawa K."/>
        </authorList>
    </citation>
    <scope>NUCLEOTIDE SEQUENCE [LARGE SCALE GENOMIC DNA]</scope>
</reference>
<protein>
    <recommendedName>
        <fullName evidence="1">Mutator-like transposase domain-containing protein</fullName>
    </recommendedName>
</protein>
<keyword evidence="3" id="KW-1185">Reference proteome</keyword>
<dbReference type="InterPro" id="IPR049012">
    <property type="entry name" value="Mutator_transp_dom"/>
</dbReference>
<feature type="domain" description="Mutator-like transposase" evidence="1">
    <location>
        <begin position="1"/>
        <end position="139"/>
    </location>
</feature>
<sequence length="317" mass="34966">MRSVGQGLEGMKTFCGVMDLNPPVSQNSYEQIYRRVNAASMNIAIESMKKATDEEIAAVDSTDITVSGDGTWKTRGHTSQIGVCTVIGADTGKVIDVEVLSKACKGCGRWKGQRVVSAFKKWHARHCQMCTKTHIGSSGKGRLTDNIIDQLSVFYGNAIRQHSNSVKDTRNAVWAIYFHTRSTDNEHLHSFCPAGETPWCKYNQAVSKGTAETFRHKNSLPPAAMDAIKPIFISLSHPELLNRCLGAYTQNTNESLNSVIWQICPKTSGSGRRIAEIAVYESVVRFNEGRLGRLNIMKELELSISNNAISSHNKADI</sequence>
<evidence type="ECO:0000313" key="2">
    <source>
        <dbReference type="EMBL" id="GBO00895.1"/>
    </source>
</evidence>